<dbReference type="InterPro" id="IPR029045">
    <property type="entry name" value="ClpP/crotonase-like_dom_sf"/>
</dbReference>
<organism evidence="8 9">
    <name type="scientific">Natrialba taiwanensis DSM 12281</name>
    <dbReference type="NCBI Taxonomy" id="1230458"/>
    <lineage>
        <taxon>Archaea</taxon>
        <taxon>Methanobacteriati</taxon>
        <taxon>Methanobacteriota</taxon>
        <taxon>Stenosarchaea group</taxon>
        <taxon>Halobacteria</taxon>
        <taxon>Halobacteriales</taxon>
        <taxon>Natrialbaceae</taxon>
        <taxon>Natrialba</taxon>
    </lineage>
</organism>
<reference evidence="8 9" key="1">
    <citation type="journal article" date="2014" name="PLoS Genet.">
        <title>Phylogenetically driven sequencing of extremely halophilic archaea reveals strategies for static and dynamic osmo-response.</title>
        <authorList>
            <person name="Becker E.A."/>
            <person name="Seitzer P.M."/>
            <person name="Tritt A."/>
            <person name="Larsen D."/>
            <person name="Krusor M."/>
            <person name="Yao A.I."/>
            <person name="Wu D."/>
            <person name="Madern D."/>
            <person name="Eisen J.A."/>
            <person name="Darling A.E."/>
            <person name="Facciotti M.T."/>
        </authorList>
    </citation>
    <scope>NUCLEOTIDE SEQUENCE [LARGE SCALE GENOMIC DNA]</scope>
    <source>
        <strain evidence="8 9">DSM 12281</strain>
    </source>
</reference>
<feature type="region of interest" description="Disordered" evidence="5">
    <location>
        <begin position="307"/>
        <end position="333"/>
    </location>
</feature>
<protein>
    <submittedName>
        <fullName evidence="8">Peptidase S49</fullName>
    </submittedName>
</protein>
<comment type="similarity">
    <text evidence="1">Belongs to the peptidase S49 family.</text>
</comment>
<keyword evidence="4" id="KW-0720">Serine protease</keyword>
<keyword evidence="3" id="KW-0378">Hydrolase</keyword>
<dbReference type="GO" id="GO:0006508">
    <property type="term" value="P:proteolysis"/>
    <property type="evidence" value="ECO:0007669"/>
    <property type="project" value="UniProtKB-KW"/>
</dbReference>
<keyword evidence="2" id="KW-0645">Protease</keyword>
<evidence type="ECO:0000259" key="7">
    <source>
        <dbReference type="Pfam" id="PF01343"/>
    </source>
</evidence>
<dbReference type="GO" id="GO:0008236">
    <property type="term" value="F:serine-type peptidase activity"/>
    <property type="evidence" value="ECO:0007669"/>
    <property type="project" value="UniProtKB-KW"/>
</dbReference>
<comment type="caution">
    <text evidence="8">The sequence shown here is derived from an EMBL/GenBank/DDBJ whole genome shotgun (WGS) entry which is preliminary data.</text>
</comment>
<dbReference type="STRING" id="1230458.C484_14958"/>
<keyword evidence="6" id="KW-0812">Transmembrane</keyword>
<accession>L9ZUR6</accession>
<evidence type="ECO:0000256" key="1">
    <source>
        <dbReference type="ARBA" id="ARBA00008683"/>
    </source>
</evidence>
<name>L9ZUR6_9EURY</name>
<evidence type="ECO:0000256" key="6">
    <source>
        <dbReference type="SAM" id="Phobius"/>
    </source>
</evidence>
<evidence type="ECO:0000256" key="2">
    <source>
        <dbReference type="ARBA" id="ARBA00022670"/>
    </source>
</evidence>
<dbReference type="EMBL" id="AOIL01000050">
    <property type="protein sequence ID" value="ELY88903.1"/>
    <property type="molecule type" value="Genomic_DNA"/>
</dbReference>
<feature type="transmembrane region" description="Helical" evidence="6">
    <location>
        <begin position="19"/>
        <end position="38"/>
    </location>
</feature>
<proteinExistence type="inferred from homology"/>
<dbReference type="PANTHER" id="PTHR42987:SF4">
    <property type="entry name" value="PROTEASE SOHB-RELATED"/>
    <property type="match status" value="1"/>
</dbReference>
<dbReference type="CDD" id="cd07023">
    <property type="entry name" value="S49_Sppa_N_C"/>
    <property type="match status" value="1"/>
</dbReference>
<sequence>MTGILTAVRELLGTIARSYVTVVVAALLIGAAVAPIAWGATSGPDGSVAVIEVDQSITEASADEIAADLETARENSSIDAVVLKIDSPGGGVTASERLYLAVERTAEEMPVIASIQSMGASGAYYMSAPTDDIYVSPSSTVGSIGVRATYTDSSAANEITTGPDKGTMSETQVKEQTELMKQTFLGSVLEHRGDDLSLSETELSYAKVYTGTEAVDNGLADEIGDTEVAVGEAADRAGLGDYETVEMERSSSLGTGILFEGDDSGGETAATGPHHHPQTFGQYGDVSTPAFLALWGSVDGETVIAETGGERTAATTTGSAPSLGAAPQGGASP</sequence>
<evidence type="ECO:0000313" key="9">
    <source>
        <dbReference type="Proteomes" id="UP000011648"/>
    </source>
</evidence>
<evidence type="ECO:0000256" key="4">
    <source>
        <dbReference type="ARBA" id="ARBA00022825"/>
    </source>
</evidence>
<dbReference type="SUPFAM" id="SSF52096">
    <property type="entry name" value="ClpP/crotonase"/>
    <property type="match status" value="1"/>
</dbReference>
<keyword evidence="6" id="KW-0472">Membrane</keyword>
<dbReference type="Gene3D" id="3.90.226.10">
    <property type="entry name" value="2-enoyl-CoA Hydratase, Chain A, domain 1"/>
    <property type="match status" value="1"/>
</dbReference>
<dbReference type="RefSeq" id="WP_006826662.1">
    <property type="nucleotide sequence ID" value="NZ_AOIL01000050.1"/>
</dbReference>
<feature type="domain" description="Peptidase S49" evidence="7">
    <location>
        <begin position="105"/>
        <end position="239"/>
    </location>
</feature>
<feature type="region of interest" description="Disordered" evidence="5">
    <location>
        <begin position="255"/>
        <end position="283"/>
    </location>
</feature>
<dbReference type="InterPro" id="IPR002142">
    <property type="entry name" value="Peptidase_S49"/>
</dbReference>
<dbReference type="OrthoDB" id="27099at2157"/>
<evidence type="ECO:0000256" key="3">
    <source>
        <dbReference type="ARBA" id="ARBA00022801"/>
    </source>
</evidence>
<gene>
    <name evidence="8" type="ORF">C484_14958</name>
</gene>
<dbReference type="AlphaFoldDB" id="L9ZUR6"/>
<dbReference type="InterPro" id="IPR047272">
    <property type="entry name" value="S49_SppA_C"/>
</dbReference>
<dbReference type="Pfam" id="PF01343">
    <property type="entry name" value="Peptidase_S49"/>
    <property type="match status" value="1"/>
</dbReference>
<feature type="compositionally biased region" description="Low complexity" evidence="5">
    <location>
        <begin position="307"/>
        <end position="318"/>
    </location>
</feature>
<evidence type="ECO:0000256" key="5">
    <source>
        <dbReference type="SAM" id="MobiDB-lite"/>
    </source>
</evidence>
<keyword evidence="9" id="KW-1185">Reference proteome</keyword>
<dbReference type="PANTHER" id="PTHR42987">
    <property type="entry name" value="PEPTIDASE S49"/>
    <property type="match status" value="1"/>
</dbReference>
<dbReference type="Proteomes" id="UP000011648">
    <property type="component" value="Unassembled WGS sequence"/>
</dbReference>
<keyword evidence="6" id="KW-1133">Transmembrane helix</keyword>
<dbReference type="PATRIC" id="fig|1230458.4.peg.3023"/>
<evidence type="ECO:0000313" key="8">
    <source>
        <dbReference type="EMBL" id="ELY88903.1"/>
    </source>
</evidence>